<feature type="compositionally biased region" description="Low complexity" evidence="5">
    <location>
        <begin position="258"/>
        <end position="268"/>
    </location>
</feature>
<comment type="similarity">
    <text evidence="2">Belongs to the PTEN phosphatase protein family.</text>
</comment>
<evidence type="ECO:0000256" key="4">
    <source>
        <dbReference type="PROSITE-ProRule" id="PRU00191"/>
    </source>
</evidence>
<gene>
    <name evidence="7" type="primary">TNS4</name>
</gene>
<feature type="region of interest" description="Disordered" evidence="5">
    <location>
        <begin position="318"/>
        <end position="357"/>
    </location>
</feature>
<dbReference type="Gene3D" id="2.30.29.30">
    <property type="entry name" value="Pleckstrin-homology domain (PH domain)/Phosphotyrosine-binding domain (PTB)"/>
    <property type="match status" value="1"/>
</dbReference>
<dbReference type="PANTHER" id="PTHR45734">
    <property type="entry name" value="TENSIN"/>
    <property type="match status" value="1"/>
</dbReference>
<accession>A0A8C7CHL4</accession>
<dbReference type="SUPFAM" id="SSF55550">
    <property type="entry name" value="SH2 domain"/>
    <property type="match status" value="1"/>
</dbReference>
<dbReference type="Ensembl" id="ENSOKIT00005007197.1">
    <property type="protein sequence ID" value="ENSOKIP00005006727.1"/>
    <property type="gene ID" value="ENSOKIG00005003124.1"/>
</dbReference>
<keyword evidence="8" id="KW-1185">Reference proteome</keyword>
<dbReference type="SMART" id="SM00252">
    <property type="entry name" value="SH2"/>
    <property type="match status" value="1"/>
</dbReference>
<dbReference type="PANTHER" id="PTHR45734:SF6">
    <property type="entry name" value="TENSIN-4"/>
    <property type="match status" value="1"/>
</dbReference>
<dbReference type="InterPro" id="IPR036860">
    <property type="entry name" value="SH2_dom_sf"/>
</dbReference>
<dbReference type="CDD" id="cd01213">
    <property type="entry name" value="PTB_tensin"/>
    <property type="match status" value="1"/>
</dbReference>
<reference evidence="7" key="1">
    <citation type="submission" date="2025-08" db="UniProtKB">
        <authorList>
            <consortium name="Ensembl"/>
        </authorList>
    </citation>
    <scope>IDENTIFICATION</scope>
</reference>
<evidence type="ECO:0000256" key="5">
    <source>
        <dbReference type="SAM" id="MobiDB-lite"/>
    </source>
</evidence>
<dbReference type="SUPFAM" id="SSF50729">
    <property type="entry name" value="PH domain-like"/>
    <property type="match status" value="1"/>
</dbReference>
<sequence>MHMLPAHRDWTSFAGSQSNATTSCYCNYKIYVMPIAGAMSHIIPNHILRVGQSTCLDSAHEAALGCSPSAMMDPNGSCSEQDDLDISLNNLNQLILELDPTFEPIHFNKRSQSSSLHTDDFSPDEDVSNCVLVPRGCSPRNISTSVSPSCSIPIPLSSASGSRCSPQGSLVFSDASSRPPLPCGSVIRRRLPSMQGGDVGMCSSPVTLRMSHSHRNSAVSMLSTSPGSETSYIMGSYQSLLSDSEGDSPESLLLYRTSSSFSDVSRSSTRPFTNKPLPTGPSPLCHFQGIHSSPHSSPASLAGSLTDIPVVLVNGAPERELSPQSPPEAMVPDVKIKQRPSSRPSSPSPSHSFQGNQHSMKFVMDTSQFWFRPHINRVQAEAIVIDKEPGTFVVRDSTSFRGSFGLAMKVDQVPINISPTGQPAEGSSELVRHFLIESSAKGVRIKGSSQEPYFGSLSALVFQHTITAYALPCKLLLQSHDLNKGQEGTTDRSAPEDKTKTACNFLYLSAIPTEMLTGPCAVQKAVSSTFTMDQGTITPTIVNLKVSPKGVTLTDIQRKLFFRRHYPAHLLSYSGEDPDKRLWHKSSKPARIFGIVAKGTEAGMENVCHVFAEYDPLQPCNPTIELTQGIIFKP</sequence>
<evidence type="ECO:0000259" key="6">
    <source>
        <dbReference type="PROSITE" id="PS50001"/>
    </source>
</evidence>
<dbReference type="SMART" id="SM00462">
    <property type="entry name" value="PTB"/>
    <property type="match status" value="1"/>
</dbReference>
<keyword evidence="3 4" id="KW-0727">SH2 domain</keyword>
<evidence type="ECO:0000313" key="7">
    <source>
        <dbReference type="Ensembl" id="ENSOKIP00005006727.1"/>
    </source>
</evidence>
<feature type="compositionally biased region" description="Low complexity" evidence="5">
    <location>
        <begin position="339"/>
        <end position="350"/>
    </location>
</feature>
<dbReference type="GO" id="GO:0005925">
    <property type="term" value="C:focal adhesion"/>
    <property type="evidence" value="ECO:0007669"/>
    <property type="project" value="UniProtKB-SubCell"/>
</dbReference>
<dbReference type="Proteomes" id="UP000694557">
    <property type="component" value="Unassembled WGS sequence"/>
</dbReference>
<organism evidence="7 8">
    <name type="scientific">Oncorhynchus kisutch</name>
    <name type="common">Coho salmon</name>
    <name type="synonym">Salmo kisutch</name>
    <dbReference type="NCBI Taxonomy" id="8019"/>
    <lineage>
        <taxon>Eukaryota</taxon>
        <taxon>Metazoa</taxon>
        <taxon>Chordata</taxon>
        <taxon>Craniata</taxon>
        <taxon>Vertebrata</taxon>
        <taxon>Euteleostomi</taxon>
        <taxon>Actinopterygii</taxon>
        <taxon>Neopterygii</taxon>
        <taxon>Teleostei</taxon>
        <taxon>Protacanthopterygii</taxon>
        <taxon>Salmoniformes</taxon>
        <taxon>Salmonidae</taxon>
        <taxon>Salmoninae</taxon>
        <taxon>Oncorhynchus</taxon>
    </lineage>
</organism>
<comment type="subcellular location">
    <subcellularLocation>
        <location evidence="1">Cell junction</location>
        <location evidence="1">Focal adhesion</location>
    </subcellularLocation>
</comment>
<dbReference type="InterPro" id="IPR051484">
    <property type="entry name" value="Tensin_PTEN_phosphatase"/>
</dbReference>
<evidence type="ECO:0000256" key="2">
    <source>
        <dbReference type="ARBA" id="ARBA00007881"/>
    </source>
</evidence>
<evidence type="ECO:0000256" key="1">
    <source>
        <dbReference type="ARBA" id="ARBA00004246"/>
    </source>
</evidence>
<protein>
    <submittedName>
        <fullName evidence="7">Tensin 4</fullName>
    </submittedName>
</protein>
<dbReference type="InterPro" id="IPR033929">
    <property type="entry name" value="Tensin_PTB"/>
</dbReference>
<dbReference type="InterPro" id="IPR013625">
    <property type="entry name" value="PTB"/>
</dbReference>
<dbReference type="Pfam" id="PF00017">
    <property type="entry name" value="SH2"/>
    <property type="match status" value="1"/>
</dbReference>
<proteinExistence type="inferred from homology"/>
<feature type="domain" description="SH2" evidence="6">
    <location>
        <begin position="370"/>
        <end position="479"/>
    </location>
</feature>
<name>A0A8C7CHL4_ONCKI</name>
<feature type="compositionally biased region" description="Low complexity" evidence="5">
    <location>
        <begin position="289"/>
        <end position="301"/>
    </location>
</feature>
<dbReference type="InterPro" id="IPR011993">
    <property type="entry name" value="PH-like_dom_sf"/>
</dbReference>
<evidence type="ECO:0000256" key="3">
    <source>
        <dbReference type="ARBA" id="ARBA00022999"/>
    </source>
</evidence>
<dbReference type="GeneTree" id="ENSGT00940000160142"/>
<feature type="region of interest" description="Disordered" evidence="5">
    <location>
        <begin position="258"/>
        <end position="301"/>
    </location>
</feature>
<dbReference type="Gene3D" id="3.30.505.10">
    <property type="entry name" value="SH2 domain"/>
    <property type="match status" value="1"/>
</dbReference>
<dbReference type="AlphaFoldDB" id="A0A8C7CHL4"/>
<dbReference type="InterPro" id="IPR006020">
    <property type="entry name" value="PTB/PI_dom"/>
</dbReference>
<dbReference type="Pfam" id="PF08416">
    <property type="entry name" value="PTB"/>
    <property type="match status" value="1"/>
</dbReference>
<dbReference type="PROSITE" id="PS50001">
    <property type="entry name" value="SH2"/>
    <property type="match status" value="1"/>
</dbReference>
<reference evidence="7" key="2">
    <citation type="submission" date="2025-09" db="UniProtKB">
        <authorList>
            <consortium name="Ensembl"/>
        </authorList>
    </citation>
    <scope>IDENTIFICATION</scope>
</reference>
<dbReference type="InterPro" id="IPR000980">
    <property type="entry name" value="SH2"/>
</dbReference>
<evidence type="ECO:0000313" key="8">
    <source>
        <dbReference type="Proteomes" id="UP000694557"/>
    </source>
</evidence>